<dbReference type="InterPro" id="IPR013783">
    <property type="entry name" value="Ig-like_fold"/>
</dbReference>
<dbReference type="InterPro" id="IPR036890">
    <property type="entry name" value="HATPase_C_sf"/>
</dbReference>
<feature type="domain" description="Signal transduction histidine kinase internal region" evidence="3">
    <location>
        <begin position="855"/>
        <end position="933"/>
    </location>
</feature>
<dbReference type="Proteomes" id="UP000625283">
    <property type="component" value="Unassembled WGS sequence"/>
</dbReference>
<keyword evidence="2" id="KW-0812">Transmembrane</keyword>
<keyword evidence="5" id="KW-0418">Kinase</keyword>
<evidence type="ECO:0000313" key="5">
    <source>
        <dbReference type="EMBL" id="MBL1409168.1"/>
    </source>
</evidence>
<keyword evidence="1" id="KW-0175">Coiled coil</keyword>
<proteinExistence type="predicted"/>
<dbReference type="GO" id="GO:0016301">
    <property type="term" value="F:kinase activity"/>
    <property type="evidence" value="ECO:0007669"/>
    <property type="project" value="UniProtKB-KW"/>
</dbReference>
<dbReference type="Pfam" id="PF07494">
    <property type="entry name" value="Reg_prop"/>
    <property type="match status" value="1"/>
</dbReference>
<dbReference type="Pfam" id="PF07495">
    <property type="entry name" value="Y_Y_Y"/>
    <property type="match status" value="1"/>
</dbReference>
<keyword evidence="2" id="KW-0472">Membrane</keyword>
<dbReference type="Gene3D" id="3.30.565.10">
    <property type="entry name" value="Histidine kinase-like ATPase, C-terminal domain"/>
    <property type="match status" value="1"/>
</dbReference>
<dbReference type="Pfam" id="PF06580">
    <property type="entry name" value="His_kinase"/>
    <property type="match status" value="1"/>
</dbReference>
<dbReference type="Gene3D" id="2.60.40.10">
    <property type="entry name" value="Immunoglobulins"/>
    <property type="match status" value="1"/>
</dbReference>
<comment type="caution">
    <text evidence="5">The sequence shown here is derived from an EMBL/GenBank/DDBJ whole genome shotgun (WGS) entry which is preliminary data.</text>
</comment>
<dbReference type="InterPro" id="IPR011110">
    <property type="entry name" value="Reg_prop"/>
</dbReference>
<keyword evidence="5" id="KW-0808">Transferase</keyword>
<feature type="transmembrane region" description="Helical" evidence="2">
    <location>
        <begin position="779"/>
        <end position="799"/>
    </location>
</feature>
<dbReference type="SUPFAM" id="SSF55874">
    <property type="entry name" value="ATPase domain of HSP90 chaperone/DNA topoisomerase II/histidine kinase"/>
    <property type="match status" value="1"/>
</dbReference>
<feature type="coiled-coil region" evidence="1">
    <location>
        <begin position="819"/>
        <end position="846"/>
    </location>
</feature>
<dbReference type="Gene3D" id="2.130.10.10">
    <property type="entry name" value="YVTN repeat-like/Quinoprotein amine dehydrogenase"/>
    <property type="match status" value="3"/>
</dbReference>
<evidence type="ECO:0000259" key="3">
    <source>
        <dbReference type="Pfam" id="PF06580"/>
    </source>
</evidence>
<dbReference type="InterPro" id="IPR010559">
    <property type="entry name" value="Sig_transdc_His_kin_internal"/>
</dbReference>
<keyword evidence="2" id="KW-1133">Transmembrane helix</keyword>
<keyword evidence="6" id="KW-1185">Reference proteome</keyword>
<dbReference type="InterPro" id="IPR015943">
    <property type="entry name" value="WD40/YVTN_repeat-like_dom_sf"/>
</dbReference>
<reference evidence="5 6" key="1">
    <citation type="submission" date="2021-01" db="EMBL/GenBank/DDBJ databases">
        <title>C459-1 draft genome sequence.</title>
        <authorList>
            <person name="Zhang X.-F."/>
        </authorList>
    </citation>
    <scope>NUCLEOTIDE SEQUENCE [LARGE SCALE GENOMIC DNA]</scope>
    <source>
        <strain evidence="6">C459-1</strain>
    </source>
</reference>
<dbReference type="InterPro" id="IPR050640">
    <property type="entry name" value="Bact_2-comp_sensor_kinase"/>
</dbReference>
<dbReference type="EMBL" id="JAERTY010000005">
    <property type="protein sequence ID" value="MBL1409168.1"/>
    <property type="molecule type" value="Genomic_DNA"/>
</dbReference>
<sequence>MCRAAIIQLILAGWISTMSIVIAQERIYNYVHFKVQDGLPSNIIRDAALDKQGLVWITTNKGLSYYDGHSFFNVNFDEAEGNSVSNDLGQISLGENNKIWITTYNQGLLCYDRTKSSKEAITTYAAKVDNGILEKQELYAVHSSVGKVYFGGQETDLQVLDIATSHIRLIKLGREKNRYTTIYSITEDQQGILWVGTRYNGLYSYDPVSGKIESYDLKNSGENGVGGVCFIEDRAYASYYDHDLISIHNRQQQIIQTKMLNIGYSNNPYDNTITDIAYFPEEKKILAAHNKKGIYSYDLASQHSELISWDKISPKDPLPVKINRIVKTPNGYLICSNNGLFYYSRHLNRIKDFIPTSEIAPIERIFKVGNTRWYITKTALGELSYDLQQRKTTYPLRNLSISQVSVVGDSIYLSTFDQGVYVFSTKTQQLNPLKIVGPSFSFEKADCNKVVADTVSGSRVLWIGSWSSGLYKYNISTQAISLYGEGNGLVNNKVITVAKDAKGALWLGLDGFGAARIEDKSTMKFTNFMYQKTKTGIASNTVFCFMLDKQGTFWYSSSQQGIGAIIDRSDGTHFRHIKDLNRFPWIYVHRLEEDLKGRIWMKAADGVMLFDPENGIFSQLHPGKGISPPAWLAVKDFYIDADALIWTTDMGLVKGPISAIEQKYEEQILPVISTFKIMNRDNSYRLLKGKLILSPQENTFTFHFANPMQMSDGNLKYRYKLEGIDADWIDADEYQQAVYSNVPGGDYVFSLRVSDQNGYWSDGSIHLPVHIQLRWFQSFWFKAAATGSFFLLIILFLIYRIQHQKKINRLQQKFTRTLQKELKQNARKIREQAEILEIEKQEKLESEFRQQLYESELKAIRSQMNPHFIFNILNSIEAYVVEQDATSASKLIHKFAALSRIVLENSQFSVVSIASELQLVKLYLDLEQERFSGSFSYSIKIEKTLKESNKKIPSMLIQPIVENAVHHGVRHLLGSLGKILVSVTERDQKIVIAVLDNGVGFNVSYKVGAEHFKTSSFGLKGVEERLRMINSRMAVPEASLEIDKNPLEEEYNAKVIITLPSIS</sequence>
<evidence type="ECO:0000259" key="4">
    <source>
        <dbReference type="Pfam" id="PF07495"/>
    </source>
</evidence>
<protein>
    <submittedName>
        <fullName evidence="5">Histidine kinase</fullName>
    </submittedName>
</protein>
<evidence type="ECO:0000313" key="6">
    <source>
        <dbReference type="Proteomes" id="UP000625283"/>
    </source>
</evidence>
<feature type="domain" description="Two component regulator three Y" evidence="4">
    <location>
        <begin position="712"/>
        <end position="771"/>
    </location>
</feature>
<dbReference type="InterPro" id="IPR011123">
    <property type="entry name" value="Y_Y_Y"/>
</dbReference>
<evidence type="ECO:0000256" key="1">
    <source>
        <dbReference type="SAM" id="Coils"/>
    </source>
</evidence>
<evidence type="ECO:0000256" key="2">
    <source>
        <dbReference type="SAM" id="Phobius"/>
    </source>
</evidence>
<dbReference type="PANTHER" id="PTHR34220:SF7">
    <property type="entry name" value="SENSOR HISTIDINE KINASE YPDA"/>
    <property type="match status" value="1"/>
</dbReference>
<accession>A0ABS1R393</accession>
<gene>
    <name evidence="5" type="ORF">JKG61_10430</name>
</gene>
<dbReference type="SUPFAM" id="SSF63829">
    <property type="entry name" value="Calcium-dependent phosphotriesterase"/>
    <property type="match status" value="3"/>
</dbReference>
<name>A0ABS1R393_9SPHI</name>
<organism evidence="5 6">
    <name type="scientific">Sphingobacterium faecale</name>
    <dbReference type="NCBI Taxonomy" id="2803775"/>
    <lineage>
        <taxon>Bacteria</taxon>
        <taxon>Pseudomonadati</taxon>
        <taxon>Bacteroidota</taxon>
        <taxon>Sphingobacteriia</taxon>
        <taxon>Sphingobacteriales</taxon>
        <taxon>Sphingobacteriaceae</taxon>
        <taxon>Sphingobacterium</taxon>
    </lineage>
</organism>
<dbReference type="PANTHER" id="PTHR34220">
    <property type="entry name" value="SENSOR HISTIDINE KINASE YPDA"/>
    <property type="match status" value="1"/>
</dbReference>
<dbReference type="RefSeq" id="WP_202102924.1">
    <property type="nucleotide sequence ID" value="NZ_JAERTY010000005.1"/>
</dbReference>